<reference evidence="2" key="1">
    <citation type="journal article" date="2022" name="Mol. Ecol. Resour.">
        <title>The genomes of chicory, endive, great burdock and yacon provide insights into Asteraceae palaeo-polyploidization history and plant inulin production.</title>
        <authorList>
            <person name="Fan W."/>
            <person name="Wang S."/>
            <person name="Wang H."/>
            <person name="Wang A."/>
            <person name="Jiang F."/>
            <person name="Liu H."/>
            <person name="Zhao H."/>
            <person name="Xu D."/>
            <person name="Zhang Y."/>
        </authorList>
    </citation>
    <scope>NUCLEOTIDE SEQUENCE [LARGE SCALE GENOMIC DNA]</scope>
    <source>
        <strain evidence="2">cv. Yunnan</strain>
    </source>
</reference>
<dbReference type="EMBL" id="CM042025">
    <property type="protein sequence ID" value="KAI3807898.1"/>
    <property type="molecule type" value="Genomic_DNA"/>
</dbReference>
<comment type="caution">
    <text evidence="1">The sequence shown here is derived from an EMBL/GenBank/DDBJ whole genome shotgun (WGS) entry which is preliminary data.</text>
</comment>
<protein>
    <submittedName>
        <fullName evidence="1">Uncharacterized protein</fullName>
    </submittedName>
</protein>
<accession>A0ACB9IJM6</accession>
<reference evidence="1 2" key="2">
    <citation type="journal article" date="2022" name="Mol. Ecol. Resour.">
        <title>The genomes of chicory, endive, great burdock and yacon provide insights into Asteraceae paleo-polyploidization history and plant inulin production.</title>
        <authorList>
            <person name="Fan W."/>
            <person name="Wang S."/>
            <person name="Wang H."/>
            <person name="Wang A."/>
            <person name="Jiang F."/>
            <person name="Liu H."/>
            <person name="Zhao H."/>
            <person name="Xu D."/>
            <person name="Zhang Y."/>
        </authorList>
    </citation>
    <scope>NUCLEOTIDE SEQUENCE [LARGE SCALE GENOMIC DNA]</scope>
    <source>
        <strain evidence="2">cv. Yunnan</strain>
        <tissue evidence="1">Leaves</tissue>
    </source>
</reference>
<evidence type="ECO:0000313" key="2">
    <source>
        <dbReference type="Proteomes" id="UP001056120"/>
    </source>
</evidence>
<evidence type="ECO:0000313" key="1">
    <source>
        <dbReference type="EMBL" id="KAI3807898.1"/>
    </source>
</evidence>
<gene>
    <name evidence="1" type="ORF">L1987_23834</name>
</gene>
<sequence>MTDELKDQTVLIRGCTQAIHVVGKKIAFLTVREKGFTVQCVLIVAPDLVSMQMVKYATAISKKSFVDIEGVVTVPPEAIKGASQQCPTSDSFIYNSSLCACNPGFLYNATANTCSPFIVSGAGEFLVGTGVDYSNNFPETILSSDSIKKYTQSQWVFLGAIAVVIITWFLLCFFVRFGNLGDGRTPWYKIRWLISRLDICFATRHWLDDQKVVKKRKTELGGAFSIASCILFIGLFAALLYQVISRRTIEVHSVRAANAPDLTSFSNDMEFNITTISAMSCLNIQNLGTLLMGNPGFLDFRTAPLSTFANFSCQNTTNGPMVTLKCNNCQLVPDNFYISWQFIDLPNMPANAVGFEFNLTSRDNLRKNHMSFVSGILKHGSSNDEKFLTFRGKDPNILQFNLFPRIYRNKRDLKLIQPLFHQFLPGSSFDDINQLRASLQNSSNGLVNITLHVNFLSSYIVEIDNQNVLGPVGFLADLGGLYCVSIGLFFYFLVQFEYRFKRFRHEDKVMIMIRKRKKAQERWDKLRKYVTFTSGRGSLPREDGTVVETSFSQKCIPEQVQTQGEACDFGNSASIHEKKFSCQTLQKEWSGDENNRNAPRQQPSCSAANGIPLPPSIETKSDSEITALEIQKNMQNLYEYSVMLREELIRAQSMLHSLTSKASASKQQ</sequence>
<organism evidence="1 2">
    <name type="scientific">Smallanthus sonchifolius</name>
    <dbReference type="NCBI Taxonomy" id="185202"/>
    <lineage>
        <taxon>Eukaryota</taxon>
        <taxon>Viridiplantae</taxon>
        <taxon>Streptophyta</taxon>
        <taxon>Embryophyta</taxon>
        <taxon>Tracheophyta</taxon>
        <taxon>Spermatophyta</taxon>
        <taxon>Magnoliopsida</taxon>
        <taxon>eudicotyledons</taxon>
        <taxon>Gunneridae</taxon>
        <taxon>Pentapetalae</taxon>
        <taxon>asterids</taxon>
        <taxon>campanulids</taxon>
        <taxon>Asterales</taxon>
        <taxon>Asteraceae</taxon>
        <taxon>Asteroideae</taxon>
        <taxon>Heliantheae alliance</taxon>
        <taxon>Millerieae</taxon>
        <taxon>Smallanthus</taxon>
    </lineage>
</organism>
<proteinExistence type="predicted"/>
<keyword evidence="2" id="KW-1185">Reference proteome</keyword>
<name>A0ACB9IJM6_9ASTR</name>
<dbReference type="Proteomes" id="UP001056120">
    <property type="component" value="Linkage Group LG08"/>
</dbReference>